<keyword evidence="2" id="KW-0378">Hydrolase</keyword>
<dbReference type="Pfam" id="PF00176">
    <property type="entry name" value="SNF2-rel_dom"/>
    <property type="match status" value="1"/>
</dbReference>
<gene>
    <name evidence="6" type="ORF">FKW44_023396</name>
</gene>
<evidence type="ECO:0000256" key="1">
    <source>
        <dbReference type="ARBA" id="ARBA00022741"/>
    </source>
</evidence>
<dbReference type="InterPro" id="IPR000330">
    <property type="entry name" value="SNF2_N"/>
</dbReference>
<dbReference type="PANTHER" id="PTHR45626:SF17">
    <property type="entry name" value="HELICASE-LIKE TRANSCRIPTION FACTOR"/>
    <property type="match status" value="1"/>
</dbReference>
<dbReference type="SUPFAM" id="SSF52540">
    <property type="entry name" value="P-loop containing nucleoside triphosphate hydrolases"/>
    <property type="match status" value="1"/>
</dbReference>
<proteinExistence type="predicted"/>
<dbReference type="EMBL" id="CP045907">
    <property type="protein sequence ID" value="QQP35234.1"/>
    <property type="molecule type" value="Genomic_DNA"/>
</dbReference>
<evidence type="ECO:0000256" key="2">
    <source>
        <dbReference type="ARBA" id="ARBA00022801"/>
    </source>
</evidence>
<dbReference type="PANTHER" id="PTHR45626">
    <property type="entry name" value="TRANSCRIPTION TERMINATION FACTOR 2-RELATED"/>
    <property type="match status" value="1"/>
</dbReference>
<evidence type="ECO:0000313" key="7">
    <source>
        <dbReference type="Proteomes" id="UP000595437"/>
    </source>
</evidence>
<evidence type="ECO:0000313" key="6">
    <source>
        <dbReference type="EMBL" id="QQP35234.1"/>
    </source>
</evidence>
<dbReference type="Gene3D" id="3.40.50.10810">
    <property type="entry name" value="Tandem AAA-ATPase domain"/>
    <property type="match status" value="1"/>
</dbReference>
<evidence type="ECO:0000256" key="3">
    <source>
        <dbReference type="ARBA" id="ARBA00022806"/>
    </source>
</evidence>
<dbReference type="GO" id="GO:0005634">
    <property type="term" value="C:nucleus"/>
    <property type="evidence" value="ECO:0007669"/>
    <property type="project" value="TreeGrafter"/>
</dbReference>
<dbReference type="GO" id="GO:0016787">
    <property type="term" value="F:hydrolase activity"/>
    <property type="evidence" value="ECO:0007669"/>
    <property type="project" value="UniProtKB-KW"/>
</dbReference>
<dbReference type="GO" id="GO:0004386">
    <property type="term" value="F:helicase activity"/>
    <property type="evidence" value="ECO:0007669"/>
    <property type="project" value="UniProtKB-KW"/>
</dbReference>
<keyword evidence="7" id="KW-1185">Reference proteome</keyword>
<dbReference type="OrthoDB" id="423559at2759"/>
<dbReference type="InterPro" id="IPR027417">
    <property type="entry name" value="P-loop_NTPase"/>
</dbReference>
<organism evidence="6 7">
    <name type="scientific">Caligus rogercresseyi</name>
    <name type="common">Sea louse</name>
    <dbReference type="NCBI Taxonomy" id="217165"/>
    <lineage>
        <taxon>Eukaryota</taxon>
        <taxon>Metazoa</taxon>
        <taxon>Ecdysozoa</taxon>
        <taxon>Arthropoda</taxon>
        <taxon>Crustacea</taxon>
        <taxon>Multicrustacea</taxon>
        <taxon>Hexanauplia</taxon>
        <taxon>Copepoda</taxon>
        <taxon>Siphonostomatoida</taxon>
        <taxon>Caligidae</taxon>
        <taxon>Caligus</taxon>
    </lineage>
</organism>
<dbReference type="InterPro" id="IPR038718">
    <property type="entry name" value="SNF2-like_sf"/>
</dbReference>
<dbReference type="GO" id="GO:0006281">
    <property type="term" value="P:DNA repair"/>
    <property type="evidence" value="ECO:0007669"/>
    <property type="project" value="TreeGrafter"/>
</dbReference>
<keyword evidence="1" id="KW-0547">Nucleotide-binding</keyword>
<name>A0A7T8GP03_CALRO</name>
<dbReference type="Proteomes" id="UP000595437">
    <property type="component" value="Chromosome 18"/>
</dbReference>
<reference evidence="7" key="1">
    <citation type="submission" date="2021-01" db="EMBL/GenBank/DDBJ databases">
        <title>Caligus Genome Assembly.</title>
        <authorList>
            <person name="Gallardo-Escarate C."/>
        </authorList>
    </citation>
    <scope>NUCLEOTIDE SEQUENCE [LARGE SCALE GENOMIC DNA]</scope>
</reference>
<keyword evidence="4" id="KW-0067">ATP-binding</keyword>
<dbReference type="InterPro" id="IPR050628">
    <property type="entry name" value="SNF2_RAD54_helicase_TF"/>
</dbReference>
<dbReference type="AlphaFoldDB" id="A0A7T8GP03"/>
<sequence>MLRVILDEGHLVRNEKAFVTQSVLALKAERKWVITGTPIQNRLKELYSLVNWLGVSPFKGTSGLGVP</sequence>
<accession>A0A7T8GP03</accession>
<protein>
    <submittedName>
        <fullName evidence="6">Helicaselike transcription factor putorius</fullName>
    </submittedName>
</protein>
<evidence type="ECO:0000259" key="5">
    <source>
        <dbReference type="Pfam" id="PF00176"/>
    </source>
</evidence>
<keyword evidence="3 6" id="KW-0347">Helicase</keyword>
<feature type="domain" description="SNF2 N-terminal" evidence="5">
    <location>
        <begin position="3"/>
        <end position="59"/>
    </location>
</feature>
<dbReference type="GO" id="GO:0008094">
    <property type="term" value="F:ATP-dependent activity, acting on DNA"/>
    <property type="evidence" value="ECO:0007669"/>
    <property type="project" value="TreeGrafter"/>
</dbReference>
<dbReference type="GO" id="GO:0005524">
    <property type="term" value="F:ATP binding"/>
    <property type="evidence" value="ECO:0007669"/>
    <property type="project" value="UniProtKB-KW"/>
</dbReference>
<evidence type="ECO:0000256" key="4">
    <source>
        <dbReference type="ARBA" id="ARBA00022840"/>
    </source>
</evidence>